<evidence type="ECO:0000313" key="4">
    <source>
        <dbReference type="Proteomes" id="UP000076794"/>
    </source>
</evidence>
<accession>A0A168FU02</accession>
<feature type="region of interest" description="Disordered" evidence="1">
    <location>
        <begin position="1"/>
        <end position="59"/>
    </location>
</feature>
<dbReference type="STRING" id="1300344.I598_2985"/>
<proteinExistence type="predicted"/>
<dbReference type="EMBL" id="CP014209">
    <property type="protein sequence ID" value="ANC32501.1"/>
    <property type="molecule type" value="Genomic_DNA"/>
</dbReference>
<gene>
    <name evidence="3" type="ORF">I598_2985</name>
</gene>
<keyword evidence="2" id="KW-0812">Transmembrane</keyword>
<keyword evidence="4" id="KW-1185">Reference proteome</keyword>
<evidence type="ECO:0000313" key="3">
    <source>
        <dbReference type="EMBL" id="ANC32501.1"/>
    </source>
</evidence>
<keyword evidence="2" id="KW-1133">Transmembrane helix</keyword>
<dbReference type="KEGG" id="ido:I598_2985"/>
<reference evidence="3 4" key="1">
    <citation type="submission" date="2016-01" db="EMBL/GenBank/DDBJ databases">
        <title>Complete genome sequence of a soil Actinobacterium, Isoptericola dokdonensis DS-3.</title>
        <authorList>
            <person name="Kwon S.-K."/>
            <person name="Kim J.F."/>
        </authorList>
    </citation>
    <scope>NUCLEOTIDE SEQUENCE [LARGE SCALE GENOMIC DNA]</scope>
    <source>
        <strain evidence="3 4">DS-3</strain>
    </source>
</reference>
<protein>
    <submittedName>
        <fullName evidence="3">Uncharacterized protein</fullName>
    </submittedName>
</protein>
<dbReference type="Proteomes" id="UP000076794">
    <property type="component" value="Chromosome"/>
</dbReference>
<dbReference type="AlphaFoldDB" id="A0A168FU02"/>
<evidence type="ECO:0000256" key="2">
    <source>
        <dbReference type="SAM" id="Phobius"/>
    </source>
</evidence>
<evidence type="ECO:0000256" key="1">
    <source>
        <dbReference type="SAM" id="MobiDB-lite"/>
    </source>
</evidence>
<dbReference type="OrthoDB" id="3268840at2"/>
<name>A0A168FU02_9MICO</name>
<feature type="region of interest" description="Disordered" evidence="1">
    <location>
        <begin position="100"/>
        <end position="130"/>
    </location>
</feature>
<sequence length="467" mass="48320">MDARDEAYDRLTGADPADGTTTREGVLRAKVDALAGDVDTGEPGAHDGAGAPVAEPDGTVDELAPRRRRRSTLLVAAAVAGAVVVGGGGYAVGTATAGEELPASDSLPPITLGGGQGGNEAASGAGLRAATEEMASAGDMAVGGDAATSYDTSMPSWFDGRATFSSDGLSTSRGEATAYAYDATQVATEEGAARAAEALGVEGEPRWEWGSWSVGPQNGTGPNLWLSADSTAYLSYNDPAADPWRCEEISAEELAEQEADPAVTGDQQCAEPTGTVSVKKAVGELRTLMERLGVDPDGYEFEPSTDSEPGSRWVSAYEVVDGRRTGATWSATVSKEGVAWLDGFLATRTELGTYPVISPADAVERLGDPRFGQNLWPVTYSPALETRMMEEPTDSGPTAPPAPPTAGDAVPWPVTDVTITEARLGLAQEHRTDAATLLLPAYELSDADGNVWTVVAVADDALDMTDS</sequence>
<feature type="transmembrane region" description="Helical" evidence="2">
    <location>
        <begin position="73"/>
        <end position="92"/>
    </location>
</feature>
<dbReference type="RefSeq" id="WP_157557262.1">
    <property type="nucleotide sequence ID" value="NZ_CP014209.1"/>
</dbReference>
<feature type="region of interest" description="Disordered" evidence="1">
    <location>
        <begin position="389"/>
        <end position="411"/>
    </location>
</feature>
<organism evidence="3 4">
    <name type="scientific">Isoptericola dokdonensis DS-3</name>
    <dbReference type="NCBI Taxonomy" id="1300344"/>
    <lineage>
        <taxon>Bacteria</taxon>
        <taxon>Bacillati</taxon>
        <taxon>Actinomycetota</taxon>
        <taxon>Actinomycetes</taxon>
        <taxon>Micrococcales</taxon>
        <taxon>Promicromonosporaceae</taxon>
        <taxon>Isoptericola</taxon>
    </lineage>
</organism>
<dbReference type="PATRIC" id="fig|1300344.3.peg.3004"/>
<keyword evidence="2" id="KW-0472">Membrane</keyword>